<gene>
    <name evidence="1" type="ORF">TAV2_LOCUS8684</name>
</gene>
<dbReference type="Gene3D" id="3.40.30.10">
    <property type="entry name" value="Glutaredoxin"/>
    <property type="match status" value="1"/>
</dbReference>
<evidence type="ECO:0000313" key="1">
    <source>
        <dbReference type="EMBL" id="CAH2051007.1"/>
    </source>
</evidence>
<dbReference type="Proteomes" id="UP000836841">
    <property type="component" value="Unassembled WGS sequence"/>
</dbReference>
<name>A0AAU9RYM0_THLAR</name>
<comment type="caution">
    <text evidence="1">The sequence shown here is derived from an EMBL/GenBank/DDBJ whole genome shotgun (WGS) entry which is preliminary data.</text>
</comment>
<dbReference type="AlphaFoldDB" id="A0AAU9RYM0"/>
<keyword evidence="2" id="KW-1185">Reference proteome</keyword>
<accession>A0AAU9RYM0</accession>
<evidence type="ECO:0000313" key="2">
    <source>
        <dbReference type="Proteomes" id="UP000836841"/>
    </source>
</evidence>
<protein>
    <submittedName>
        <fullName evidence="1">Uncharacterized protein</fullName>
    </submittedName>
</protein>
<sequence length="151" mass="17449">MSKFQAFEFHVICAFCLQDAKGNDVDLSIYKGKVMIMVNVASQWFFLTLPDPRMGTGLKKRVKSSFEENLPLVLTFNSYPMQRLDQFKLHRVEQVVWKFWLSLVISLVGKSQGPNEQIMEFACTCFKAEFPIFDKVVKSEVFLSLLQFDSS</sequence>
<reference evidence="1 2" key="1">
    <citation type="submission" date="2022-03" db="EMBL/GenBank/DDBJ databases">
        <authorList>
            <person name="Nunn A."/>
            <person name="Chopra R."/>
            <person name="Nunn A."/>
            <person name="Contreras Garrido A."/>
        </authorList>
    </citation>
    <scope>NUCLEOTIDE SEQUENCE [LARGE SCALE GENOMIC DNA]</scope>
</reference>
<proteinExistence type="predicted"/>
<dbReference type="EMBL" id="CAJVSB020000452">
    <property type="protein sequence ID" value="CAH2051007.1"/>
    <property type="molecule type" value="Genomic_DNA"/>
</dbReference>
<organism evidence="1 2">
    <name type="scientific">Thlaspi arvense</name>
    <name type="common">Field penny-cress</name>
    <dbReference type="NCBI Taxonomy" id="13288"/>
    <lineage>
        <taxon>Eukaryota</taxon>
        <taxon>Viridiplantae</taxon>
        <taxon>Streptophyta</taxon>
        <taxon>Embryophyta</taxon>
        <taxon>Tracheophyta</taxon>
        <taxon>Spermatophyta</taxon>
        <taxon>Magnoliopsida</taxon>
        <taxon>eudicotyledons</taxon>
        <taxon>Gunneridae</taxon>
        <taxon>Pentapetalae</taxon>
        <taxon>rosids</taxon>
        <taxon>malvids</taxon>
        <taxon>Brassicales</taxon>
        <taxon>Brassicaceae</taxon>
        <taxon>Thlaspideae</taxon>
        <taxon>Thlaspi</taxon>
    </lineage>
</organism>